<dbReference type="Proteomes" id="UP000321393">
    <property type="component" value="Unassembled WGS sequence"/>
</dbReference>
<dbReference type="InterPro" id="IPR025452">
    <property type="entry name" value="DUF4218"/>
</dbReference>
<dbReference type="Pfam" id="PF02992">
    <property type="entry name" value="Transposase_21"/>
    <property type="match status" value="1"/>
</dbReference>
<dbReference type="Pfam" id="PF13960">
    <property type="entry name" value="DUF4218"/>
    <property type="match status" value="1"/>
</dbReference>
<organism evidence="4 5">
    <name type="scientific">Cucumis melo var. makuwa</name>
    <name type="common">Oriental melon</name>
    <dbReference type="NCBI Taxonomy" id="1194695"/>
    <lineage>
        <taxon>Eukaryota</taxon>
        <taxon>Viridiplantae</taxon>
        <taxon>Streptophyta</taxon>
        <taxon>Embryophyta</taxon>
        <taxon>Tracheophyta</taxon>
        <taxon>Spermatophyta</taxon>
        <taxon>Magnoliopsida</taxon>
        <taxon>eudicotyledons</taxon>
        <taxon>Gunneridae</taxon>
        <taxon>Pentapetalae</taxon>
        <taxon>rosids</taxon>
        <taxon>fabids</taxon>
        <taxon>Cucurbitales</taxon>
        <taxon>Cucurbitaceae</taxon>
        <taxon>Benincaseae</taxon>
        <taxon>Cucumis</taxon>
    </lineage>
</organism>
<proteinExistence type="predicted"/>
<evidence type="ECO:0000313" key="5">
    <source>
        <dbReference type="Proteomes" id="UP000321393"/>
    </source>
</evidence>
<sequence length="992" mass="113679">MDLNLLCSLIVEQHTIMELQVGEGKISKWSPHRRSSPPQPLSLDGLPTTPPPRHLSSLNELFKLSITSHLLGCPGSMNSEWKRSFNLVFVMPKAYTNEETVDDDLFHVINMVQNVRDQFSEVPNTFDNMFDDAKKPLFPGCKRFTKLSALVRLYNLKVRFGWSNASFSELLATISEKDLADISRCPKCNISRWKTSKNSNEEIKGVAAKQLWYFPIVPRFLRMFKNSEYAKHLCWHANDRKVDGVLRHPADTPSWRLVDHLWPDFGSEPRNLRLGLSTDGINPYRDLSTKYSCWPVIATIYNLPPWLCMRRKYLMLTMLISGPKQPGYDINVYLAPLIDDLKLMWEEGVQCFDAHRNERFTLRAVLLWTINDFPAYGNLCGCSVKGYKACPICGEETSSIRLPYGKKNAYMGHRKYLPRHHPYRRQKKAFDGNQEHGTPPLPLSGETIYNRLKDKTFPCSKRHCLDVMHIEKNVLMNIIGTLLDIPGKSKDGLSARLDLVEMNIRPELAPVSDGSRTYIPAACYTLSREEKVSICRTLSDLKAPEGYSSNFRSLVSLENLTLSGLKSHDCHVLMQQLLPIAIRGVLPNNQDVVETLCLLEKYFPPSFFTIMVHLCVHLVREAKLCGPIYLRWMYPFERYMKVLKSYVRNRNRPEGSIAEAHICEEAVEFCSEFLSGLNPIGLGSFKSREEGRIERPLSAGSSITPSQVVLKQAHLHILENIEEVHPYRERHMKILKSSNPRRARNEKWLLDEHNRSFPNWIRDEVMREIQEGQVVSTTIRWIAHGPHPVVMIYEGYKVNGICYNTKHRDDTRTVQNSGVMFVASTMHVASAKDKNPIIADMSFYGVIQGIWEVSYNTFGVTLFRCDWVDTKNGVRVDDLGFTLVNLNRIGHYSDSFILASQARQVFYVKDPSDDRWSVLVKPQEKDFVDNCYNDELGDTSLHCPAILECPADMTREDEEIPYIRVDCEGTWDTFNSNLEDLLVVFNSPLGSS</sequence>
<feature type="domain" description="DUF4216" evidence="2">
    <location>
        <begin position="851"/>
        <end position="918"/>
    </location>
</feature>
<gene>
    <name evidence="4" type="ORF">E6C27_scaffold36G001930</name>
</gene>
<comment type="caution">
    <text evidence="4">The sequence shown here is derived from an EMBL/GenBank/DDBJ whole genome shotgun (WGS) entry which is preliminary data.</text>
</comment>
<name>A0A5A7T3F8_CUCMM</name>
<dbReference type="EMBL" id="SSTE01018788">
    <property type="protein sequence ID" value="KAA0038004.1"/>
    <property type="molecule type" value="Genomic_DNA"/>
</dbReference>
<reference evidence="4 5" key="1">
    <citation type="submission" date="2019-08" db="EMBL/GenBank/DDBJ databases">
        <title>Draft genome sequences of two oriental melons (Cucumis melo L. var makuwa).</title>
        <authorList>
            <person name="Kwon S.-Y."/>
        </authorList>
    </citation>
    <scope>NUCLEOTIDE SEQUENCE [LARGE SCALE GENOMIC DNA]</scope>
    <source>
        <strain evidence="5">cv. SW 3</strain>
        <tissue evidence="4">Leaf</tissue>
    </source>
</reference>
<dbReference type="InterPro" id="IPR025312">
    <property type="entry name" value="DUF4216"/>
</dbReference>
<feature type="domain" description="DUF4218" evidence="3">
    <location>
        <begin position="590"/>
        <end position="677"/>
    </location>
</feature>
<feature type="region of interest" description="Disordered" evidence="1">
    <location>
        <begin position="27"/>
        <end position="50"/>
    </location>
</feature>
<dbReference type="PANTHER" id="PTHR48258">
    <property type="entry name" value="DUF4218 DOMAIN-CONTAINING PROTEIN-RELATED"/>
    <property type="match status" value="1"/>
</dbReference>
<dbReference type="PANTHER" id="PTHR48258:SF9">
    <property type="entry name" value="OS01G0348150 PROTEIN"/>
    <property type="match status" value="1"/>
</dbReference>
<evidence type="ECO:0000256" key="1">
    <source>
        <dbReference type="SAM" id="MobiDB-lite"/>
    </source>
</evidence>
<accession>A0A5A7T3F8</accession>
<evidence type="ECO:0000259" key="2">
    <source>
        <dbReference type="Pfam" id="PF13952"/>
    </source>
</evidence>
<evidence type="ECO:0000313" key="4">
    <source>
        <dbReference type="EMBL" id="KAA0038004.1"/>
    </source>
</evidence>
<dbReference type="AlphaFoldDB" id="A0A5A7T3F8"/>
<dbReference type="InterPro" id="IPR004242">
    <property type="entry name" value="Transposase_21"/>
</dbReference>
<dbReference type="Pfam" id="PF13952">
    <property type="entry name" value="DUF4216"/>
    <property type="match status" value="1"/>
</dbReference>
<evidence type="ECO:0000259" key="3">
    <source>
        <dbReference type="Pfam" id="PF13960"/>
    </source>
</evidence>
<dbReference type="OrthoDB" id="1087172at2759"/>
<protein>
    <submittedName>
        <fullName evidence="4">Transposase-like protein</fullName>
    </submittedName>
</protein>